<dbReference type="Proteomes" id="UP000037084">
    <property type="component" value="Unassembled WGS sequence"/>
</dbReference>
<evidence type="ECO:0008006" key="3">
    <source>
        <dbReference type="Google" id="ProtNLM"/>
    </source>
</evidence>
<comment type="caution">
    <text evidence="1">The sequence shown here is derived from an EMBL/GenBank/DDBJ whole genome shotgun (WGS) entry which is preliminary data.</text>
</comment>
<sequence length="103" mass="11552">MSAWDPQRSLSFSEAFDLPLSVDLRTAARAFGICSATAYKLIRLGRFPCPVLRVGHCYRIPTSFLLRALGIEERPVYAVPLGEELPERTVPHRDDRPGPEART</sequence>
<accession>A0A0L8N6K1</accession>
<organism evidence="1 2">
    <name type="scientific">Streptomyces virginiae</name>
    <name type="common">Streptomyces cinnamonensis</name>
    <dbReference type="NCBI Taxonomy" id="1961"/>
    <lineage>
        <taxon>Bacteria</taxon>
        <taxon>Bacillati</taxon>
        <taxon>Actinomycetota</taxon>
        <taxon>Actinomycetes</taxon>
        <taxon>Kitasatosporales</taxon>
        <taxon>Streptomycetaceae</taxon>
        <taxon>Streptomyces</taxon>
    </lineage>
</organism>
<proteinExistence type="predicted"/>
<evidence type="ECO:0000313" key="1">
    <source>
        <dbReference type="EMBL" id="KOG58253.1"/>
    </source>
</evidence>
<protein>
    <recommendedName>
        <fullName evidence="3">Helix-turn-helix domain-containing protein</fullName>
    </recommendedName>
</protein>
<dbReference type="PATRIC" id="fig|1961.12.peg.526"/>
<name>A0A0L8N6K1_STRVG</name>
<dbReference type="EMBL" id="LGUV01000001">
    <property type="protein sequence ID" value="KOG58253.1"/>
    <property type="molecule type" value="Genomic_DNA"/>
</dbReference>
<reference evidence="2" key="1">
    <citation type="submission" date="2015-07" db="EMBL/GenBank/DDBJ databases">
        <authorList>
            <consortium name="Consortium for Microbial Forensics and Genomics (microFORGE)"/>
            <person name="Knight B.M."/>
            <person name="Roberts D.P."/>
            <person name="Lin D."/>
            <person name="Hari K."/>
            <person name="Fletcher J."/>
            <person name="Melcher U."/>
            <person name="Blagden T."/>
            <person name="Winegar R.A."/>
        </authorList>
    </citation>
    <scope>NUCLEOTIDE SEQUENCE [LARGE SCALE GENOMIC DNA]</scope>
    <source>
        <strain evidence="2">NRRL B-1447</strain>
    </source>
</reference>
<evidence type="ECO:0000313" key="2">
    <source>
        <dbReference type="Proteomes" id="UP000037084"/>
    </source>
</evidence>
<dbReference type="AlphaFoldDB" id="A0A0L8N6K1"/>
<dbReference type="RefSeq" id="WP_053167602.1">
    <property type="nucleotide sequence ID" value="NZ_LGUV01000001.1"/>
</dbReference>
<gene>
    <name evidence="1" type="ORF">ADK75_02490</name>
</gene>